<feature type="binding site" evidence="13">
    <location>
        <position position="62"/>
    </location>
    <ligand>
        <name>a divalent metal cation</name>
        <dbReference type="ChEBI" id="CHEBI:60240"/>
    </ligand>
</feature>
<feature type="chain" id="PRO_5043444874" description="Anthrax toxin receptor" evidence="16">
    <location>
        <begin position="43"/>
        <end position="486"/>
    </location>
</feature>
<feature type="transmembrane region" description="Helical" evidence="15">
    <location>
        <begin position="325"/>
        <end position="347"/>
    </location>
</feature>
<evidence type="ECO:0000256" key="1">
    <source>
        <dbReference type="ARBA" id="ARBA00004479"/>
    </source>
</evidence>
<comment type="subcellular location">
    <subcellularLocation>
        <location evidence="1">Membrane</location>
        <topology evidence="1">Single-pass type I membrane protein</topology>
    </subcellularLocation>
</comment>
<evidence type="ECO:0000256" key="6">
    <source>
        <dbReference type="ARBA" id="ARBA00022729"/>
    </source>
</evidence>
<feature type="binding site" evidence="13">
    <location>
        <position position="126"/>
    </location>
    <ligand>
        <name>a divalent metal cation</name>
        <dbReference type="ChEBI" id="CHEBI:60240"/>
    </ligand>
</feature>
<evidence type="ECO:0000256" key="9">
    <source>
        <dbReference type="ARBA" id="ARBA00023157"/>
    </source>
</evidence>
<dbReference type="GeneTree" id="ENSGT00940000156320"/>
<dbReference type="SMART" id="SM00327">
    <property type="entry name" value="VWA"/>
    <property type="match status" value="1"/>
</dbReference>
<dbReference type="InterPro" id="IPR002035">
    <property type="entry name" value="VWF_A"/>
</dbReference>
<name>A0A3Q1CLI9_AMPOC</name>
<evidence type="ECO:0000256" key="15">
    <source>
        <dbReference type="SAM" id="Phobius"/>
    </source>
</evidence>
<dbReference type="SUPFAM" id="SSF53300">
    <property type="entry name" value="vWA-like"/>
    <property type="match status" value="1"/>
</dbReference>
<dbReference type="Pfam" id="PF05587">
    <property type="entry name" value="Anth_Ig"/>
    <property type="match status" value="1"/>
</dbReference>
<dbReference type="GO" id="GO:0046872">
    <property type="term" value="F:metal ion binding"/>
    <property type="evidence" value="ECO:0007669"/>
    <property type="project" value="UniProtKB-UniRule"/>
</dbReference>
<evidence type="ECO:0000259" key="17">
    <source>
        <dbReference type="PROSITE" id="PS50234"/>
    </source>
</evidence>
<dbReference type="FunFam" id="3.40.50.410:FF:000024">
    <property type="entry name" value="Anthrax toxin receptor"/>
    <property type="match status" value="1"/>
</dbReference>
<keyword evidence="11" id="KW-0325">Glycoprotein</keyword>
<dbReference type="AlphaFoldDB" id="A0A3Q1CLI9"/>
<comment type="similarity">
    <text evidence="2 12">Belongs to the ATR family.</text>
</comment>
<reference evidence="18" key="2">
    <citation type="submission" date="2025-08" db="UniProtKB">
        <authorList>
            <consortium name="Ensembl"/>
        </authorList>
    </citation>
    <scope>IDENTIFICATION</scope>
</reference>
<keyword evidence="9 14" id="KW-1015">Disulfide bond</keyword>
<proteinExistence type="inferred from homology"/>
<feature type="domain" description="VWFA" evidence="17">
    <location>
        <begin position="52"/>
        <end position="220"/>
    </location>
</feature>
<dbReference type="Pfam" id="PF05586">
    <property type="entry name" value="Ant_C"/>
    <property type="match status" value="1"/>
</dbReference>
<evidence type="ECO:0000256" key="12">
    <source>
        <dbReference type="PIRNR" id="PIRNR038023"/>
    </source>
</evidence>
<evidence type="ECO:0000256" key="16">
    <source>
        <dbReference type="SAM" id="SignalP"/>
    </source>
</evidence>
<evidence type="ECO:0000256" key="3">
    <source>
        <dbReference type="ARBA" id="ARBA00022553"/>
    </source>
</evidence>
<feature type="binding site" evidence="13">
    <location>
        <position position="60"/>
    </location>
    <ligand>
        <name>a divalent metal cation</name>
        <dbReference type="ChEBI" id="CHEBI:60240"/>
    </ligand>
</feature>
<keyword evidence="19" id="KW-1185">Reference proteome</keyword>
<dbReference type="GO" id="GO:0009986">
    <property type="term" value="C:cell surface"/>
    <property type="evidence" value="ECO:0007669"/>
    <property type="project" value="TreeGrafter"/>
</dbReference>
<dbReference type="Pfam" id="PF00092">
    <property type="entry name" value="VWA"/>
    <property type="match status" value="1"/>
</dbReference>
<dbReference type="PIRSF" id="PIRSF038023">
    <property type="entry name" value="Anthrax_toxin_receptor_2"/>
    <property type="match status" value="1"/>
</dbReference>
<evidence type="ECO:0000256" key="13">
    <source>
        <dbReference type="PIRSR" id="PIRSR038023-1"/>
    </source>
</evidence>
<evidence type="ECO:0000256" key="8">
    <source>
        <dbReference type="ARBA" id="ARBA00023136"/>
    </source>
</evidence>
<evidence type="ECO:0000256" key="4">
    <source>
        <dbReference type="ARBA" id="ARBA00022692"/>
    </source>
</evidence>
<dbReference type="Gene3D" id="3.40.50.410">
    <property type="entry name" value="von Willebrand factor, type A domain"/>
    <property type="match status" value="1"/>
</dbReference>
<dbReference type="InterPro" id="IPR008399">
    <property type="entry name" value="Anthrax_toxin_rcpt_C"/>
</dbReference>
<evidence type="ECO:0000256" key="5">
    <source>
        <dbReference type="ARBA" id="ARBA00022723"/>
    </source>
</evidence>
<evidence type="ECO:0000256" key="14">
    <source>
        <dbReference type="PIRSR" id="PIRSR038023-2"/>
    </source>
</evidence>
<evidence type="ECO:0000256" key="7">
    <source>
        <dbReference type="ARBA" id="ARBA00022989"/>
    </source>
</evidence>
<keyword evidence="4 15" id="KW-0812">Transmembrane</keyword>
<keyword evidence="8 12" id="KW-0472">Membrane</keyword>
<feature type="signal peptide" evidence="16">
    <location>
        <begin position="1"/>
        <end position="42"/>
    </location>
</feature>
<dbReference type="InterPro" id="IPR017360">
    <property type="entry name" value="Anthrax_toxin_rcpt"/>
</dbReference>
<dbReference type="PANTHER" id="PTHR16059:SF13">
    <property type="entry name" value="ANTHRAX TOXIN RECEPTOR 2"/>
    <property type="match status" value="1"/>
</dbReference>
<keyword evidence="7 15" id="KW-1133">Transmembrane helix</keyword>
<sequence>MLEKLSRCFPAEEKLLPPRRSRWTSAAVAVLLLGLLASSCWAEEASCHGAYDLYFVLDKSGSVATDWFEIYSFVKNLTDRFVSPSMRVSFIVFSARAEVLLPLTGDRYEIEEGLRRLKAVNPAGETYMHEGIKQATAQIQKQSIKSSSIILGLTDGKLAVYVHELTVKQADEARKYGARVYCVGIKDFDEQQLADIADTKDHVFPVKDGFHALKGIVNSILKRSCTEILTVEPSSVCVNESFDIVLRGNGFTPGRSNEGVVCSFIVDQQTYNHKPSVVRNDYLLCPAPKLYEVGQTMDVLISLNQGKTFISGAYTITASTCSDGFVVAIVFLVLLILVALALMWWFWPLCCTVVSFSEPEPLPKKKWPTVDASYYGGRGAGGIKRMEVRWGEKGSTEEGARLEKAKNAKIHIPEDVEEPMIKRPQPKPAPTHQAENKWYTPIKGRLDALWALLRRQYDRVSLMRPTSADKVRTFLSGFRGGSGSTR</sequence>
<dbReference type="OMA" id="NFNRVPH"/>
<reference evidence="18 19" key="1">
    <citation type="submission" date="2022-01" db="EMBL/GenBank/DDBJ databases">
        <title>A chromosome-scale genome assembly of the false clownfish, Amphiprion ocellaris.</title>
        <authorList>
            <person name="Ryu T."/>
        </authorList>
    </citation>
    <scope>NUCLEOTIDE SEQUENCE [LARGE SCALE GENOMIC DNA]</scope>
</reference>
<dbReference type="OrthoDB" id="10035766at2759"/>
<evidence type="ECO:0000256" key="10">
    <source>
        <dbReference type="ARBA" id="ARBA00023170"/>
    </source>
</evidence>
<dbReference type="Proteomes" id="UP001501940">
    <property type="component" value="Chromosome 6"/>
</dbReference>
<dbReference type="InterPro" id="IPR036465">
    <property type="entry name" value="vWFA_dom_sf"/>
</dbReference>
<evidence type="ECO:0000256" key="11">
    <source>
        <dbReference type="ARBA" id="ARBA00023180"/>
    </source>
</evidence>
<evidence type="ECO:0000256" key="2">
    <source>
        <dbReference type="ARBA" id="ARBA00008095"/>
    </source>
</evidence>
<protein>
    <recommendedName>
        <fullName evidence="12">Anthrax toxin receptor</fullName>
    </recommendedName>
</protein>
<evidence type="ECO:0000313" key="18">
    <source>
        <dbReference type="Ensembl" id="ENSAOCP00000026628.2"/>
    </source>
</evidence>
<feature type="disulfide bond" evidence="14">
    <location>
        <begin position="47"/>
        <end position="225"/>
    </location>
</feature>
<accession>A0A3Q1CLI9</accession>
<dbReference type="GO" id="GO:0005886">
    <property type="term" value="C:plasma membrane"/>
    <property type="evidence" value="ECO:0007669"/>
    <property type="project" value="UniProtKB-UniRule"/>
</dbReference>
<keyword evidence="10 12" id="KW-0675">Receptor</keyword>
<keyword evidence="6 16" id="KW-0732">Signal</keyword>
<dbReference type="GO" id="GO:0004888">
    <property type="term" value="F:transmembrane signaling receptor activity"/>
    <property type="evidence" value="ECO:0007669"/>
    <property type="project" value="TreeGrafter"/>
</dbReference>
<dbReference type="Ensembl" id="ENSAOCT00000017914.2">
    <property type="protein sequence ID" value="ENSAOCP00000026628.2"/>
    <property type="gene ID" value="ENSAOCG00000014951.2"/>
</dbReference>
<keyword evidence="5 12" id="KW-0479">Metal-binding</keyword>
<reference evidence="18" key="3">
    <citation type="submission" date="2025-09" db="UniProtKB">
        <authorList>
            <consortium name="Ensembl"/>
        </authorList>
    </citation>
    <scope>IDENTIFICATION</scope>
</reference>
<evidence type="ECO:0000313" key="19">
    <source>
        <dbReference type="Proteomes" id="UP001501940"/>
    </source>
</evidence>
<dbReference type="STRING" id="80972.ENSAOCP00000026628"/>
<keyword evidence="3" id="KW-0597">Phosphoprotein</keyword>
<dbReference type="PROSITE" id="PS50234">
    <property type="entry name" value="VWFA"/>
    <property type="match status" value="1"/>
</dbReference>
<dbReference type="PANTHER" id="PTHR16059">
    <property type="entry name" value="ANTHRAX TOXIN RECEPTOR"/>
    <property type="match status" value="1"/>
</dbReference>
<organism evidence="18 19">
    <name type="scientific">Amphiprion ocellaris</name>
    <name type="common">Clown anemonefish</name>
    <dbReference type="NCBI Taxonomy" id="80972"/>
    <lineage>
        <taxon>Eukaryota</taxon>
        <taxon>Metazoa</taxon>
        <taxon>Chordata</taxon>
        <taxon>Craniata</taxon>
        <taxon>Vertebrata</taxon>
        <taxon>Euteleostomi</taxon>
        <taxon>Actinopterygii</taxon>
        <taxon>Neopterygii</taxon>
        <taxon>Teleostei</taxon>
        <taxon>Neoteleostei</taxon>
        <taxon>Acanthomorphata</taxon>
        <taxon>Ovalentaria</taxon>
        <taxon>Pomacentridae</taxon>
        <taxon>Amphiprion</taxon>
    </lineage>
</organism>
<dbReference type="InterPro" id="IPR008400">
    <property type="entry name" value="Anthrax_toxin_rcpt_extracel"/>
</dbReference>